<protein>
    <submittedName>
        <fullName evidence="2">Uncharacterized protein</fullName>
    </submittedName>
</protein>
<name>A0ABC8SI46_9AQUA</name>
<dbReference type="Proteomes" id="UP001642360">
    <property type="component" value="Unassembled WGS sequence"/>
</dbReference>
<evidence type="ECO:0000313" key="3">
    <source>
        <dbReference type="Proteomes" id="UP001642360"/>
    </source>
</evidence>
<evidence type="ECO:0000313" key="2">
    <source>
        <dbReference type="EMBL" id="CAK9154738.1"/>
    </source>
</evidence>
<accession>A0ABC8SI46</accession>
<evidence type="ECO:0000256" key="1">
    <source>
        <dbReference type="SAM" id="MobiDB-lite"/>
    </source>
</evidence>
<gene>
    <name evidence="2" type="ORF">ILEXP_LOCUS23090</name>
</gene>
<dbReference type="AlphaFoldDB" id="A0ABC8SI46"/>
<dbReference type="EMBL" id="CAUOFW020002578">
    <property type="protein sequence ID" value="CAK9154738.1"/>
    <property type="molecule type" value="Genomic_DNA"/>
</dbReference>
<organism evidence="2 3">
    <name type="scientific">Ilex paraguariensis</name>
    <name type="common">yerba mate</name>
    <dbReference type="NCBI Taxonomy" id="185542"/>
    <lineage>
        <taxon>Eukaryota</taxon>
        <taxon>Viridiplantae</taxon>
        <taxon>Streptophyta</taxon>
        <taxon>Embryophyta</taxon>
        <taxon>Tracheophyta</taxon>
        <taxon>Spermatophyta</taxon>
        <taxon>Magnoliopsida</taxon>
        <taxon>eudicotyledons</taxon>
        <taxon>Gunneridae</taxon>
        <taxon>Pentapetalae</taxon>
        <taxon>asterids</taxon>
        <taxon>campanulids</taxon>
        <taxon>Aquifoliales</taxon>
        <taxon>Aquifoliaceae</taxon>
        <taxon>Ilex</taxon>
    </lineage>
</organism>
<proteinExistence type="predicted"/>
<reference evidence="2 3" key="1">
    <citation type="submission" date="2024-02" db="EMBL/GenBank/DDBJ databases">
        <authorList>
            <person name="Vignale AGUSTIN F."/>
            <person name="Sosa J E."/>
            <person name="Modenutti C."/>
        </authorList>
    </citation>
    <scope>NUCLEOTIDE SEQUENCE [LARGE SCALE GENOMIC DNA]</scope>
</reference>
<feature type="region of interest" description="Disordered" evidence="1">
    <location>
        <begin position="1"/>
        <end position="45"/>
    </location>
</feature>
<feature type="compositionally biased region" description="Low complexity" evidence="1">
    <location>
        <begin position="19"/>
        <end position="44"/>
    </location>
</feature>
<keyword evidence="3" id="KW-1185">Reference proteome</keyword>
<sequence length="117" mass="12304">MEAPSVMDLPRLVPPRPGLVPRLASPKPSLTLASPRSSPTPSAPCGLTPTYPSLSLVLPESLEAIWTAVPYRTPSTTQQFASVAQCLIVTHLFVAIIANLTQTSTKSSNPSPSDVAN</sequence>
<comment type="caution">
    <text evidence="2">The sequence shown here is derived from an EMBL/GenBank/DDBJ whole genome shotgun (WGS) entry which is preliminary data.</text>
</comment>